<dbReference type="PROSITE" id="PS52015">
    <property type="entry name" value="TONB_CTD"/>
    <property type="match status" value="1"/>
</dbReference>
<evidence type="ECO:0000313" key="12">
    <source>
        <dbReference type="EMBL" id="GAP38800.1"/>
    </source>
</evidence>
<dbReference type="Pfam" id="PF03544">
    <property type="entry name" value="TonB_C"/>
    <property type="match status" value="1"/>
</dbReference>
<comment type="subcellular location">
    <subcellularLocation>
        <location evidence="1">Cell inner membrane</location>
        <topology evidence="1">Single-pass membrane protein</topology>
        <orientation evidence="1">Periplasmic side</orientation>
    </subcellularLocation>
</comment>
<dbReference type="STRING" id="1547922.ISF6_5353"/>
<protein>
    <recommendedName>
        <fullName evidence="11">TonB C-terminal domain-containing protein</fullName>
    </recommendedName>
</protein>
<dbReference type="GO" id="GO:0031992">
    <property type="term" value="F:energy transducer activity"/>
    <property type="evidence" value="ECO:0007669"/>
    <property type="project" value="TreeGrafter"/>
</dbReference>
<evidence type="ECO:0000313" key="13">
    <source>
        <dbReference type="Proteomes" id="UP000037660"/>
    </source>
</evidence>
<dbReference type="InterPro" id="IPR037682">
    <property type="entry name" value="TonB_C"/>
</dbReference>
<comment type="caution">
    <text evidence="12">The sequence shown here is derived from an EMBL/GenBank/DDBJ whole genome shotgun (WGS) entry which is preliminary data.</text>
</comment>
<keyword evidence="5" id="KW-0997">Cell inner membrane</keyword>
<evidence type="ECO:0000259" key="11">
    <source>
        <dbReference type="PROSITE" id="PS52015"/>
    </source>
</evidence>
<dbReference type="Gene3D" id="3.30.1150.10">
    <property type="match status" value="1"/>
</dbReference>
<organism evidence="12 13">
    <name type="scientific">Piscinibacter sakaiensis</name>
    <name type="common">Ideonella sakaiensis</name>
    <dbReference type="NCBI Taxonomy" id="1547922"/>
    <lineage>
        <taxon>Bacteria</taxon>
        <taxon>Pseudomonadati</taxon>
        <taxon>Pseudomonadota</taxon>
        <taxon>Betaproteobacteria</taxon>
        <taxon>Burkholderiales</taxon>
        <taxon>Sphaerotilaceae</taxon>
        <taxon>Piscinibacter</taxon>
    </lineage>
</organism>
<evidence type="ECO:0000256" key="9">
    <source>
        <dbReference type="ARBA" id="ARBA00023136"/>
    </source>
</evidence>
<evidence type="ECO:0000256" key="3">
    <source>
        <dbReference type="ARBA" id="ARBA00022448"/>
    </source>
</evidence>
<keyword evidence="6" id="KW-0812">Transmembrane</keyword>
<feature type="region of interest" description="Disordered" evidence="10">
    <location>
        <begin position="25"/>
        <end position="62"/>
    </location>
</feature>
<feature type="compositionally biased region" description="Pro residues" evidence="10">
    <location>
        <begin position="42"/>
        <end position="51"/>
    </location>
</feature>
<evidence type="ECO:0000256" key="7">
    <source>
        <dbReference type="ARBA" id="ARBA00022927"/>
    </source>
</evidence>
<dbReference type="GO" id="GO:0098797">
    <property type="term" value="C:plasma membrane protein complex"/>
    <property type="evidence" value="ECO:0007669"/>
    <property type="project" value="TreeGrafter"/>
</dbReference>
<dbReference type="GO" id="GO:0015031">
    <property type="term" value="P:protein transport"/>
    <property type="evidence" value="ECO:0007669"/>
    <property type="project" value="UniProtKB-KW"/>
</dbReference>
<feature type="region of interest" description="Disordered" evidence="10">
    <location>
        <begin position="158"/>
        <end position="195"/>
    </location>
</feature>
<feature type="compositionally biased region" description="Low complexity" evidence="10">
    <location>
        <begin position="25"/>
        <end position="41"/>
    </location>
</feature>
<evidence type="ECO:0000256" key="4">
    <source>
        <dbReference type="ARBA" id="ARBA00022475"/>
    </source>
</evidence>
<accession>A0A0K8P9E1</accession>
<dbReference type="EMBL" id="BBYR01000089">
    <property type="protein sequence ID" value="GAP38800.1"/>
    <property type="molecule type" value="Genomic_DNA"/>
</dbReference>
<dbReference type="InterPro" id="IPR051045">
    <property type="entry name" value="TonB-dependent_transducer"/>
</dbReference>
<keyword evidence="8" id="KW-1133">Transmembrane helix</keyword>
<keyword evidence="9" id="KW-0472">Membrane</keyword>
<evidence type="ECO:0000256" key="5">
    <source>
        <dbReference type="ARBA" id="ARBA00022519"/>
    </source>
</evidence>
<evidence type="ECO:0000256" key="8">
    <source>
        <dbReference type="ARBA" id="ARBA00022989"/>
    </source>
</evidence>
<evidence type="ECO:0000256" key="1">
    <source>
        <dbReference type="ARBA" id="ARBA00004383"/>
    </source>
</evidence>
<keyword evidence="13" id="KW-1185">Reference proteome</keyword>
<evidence type="ECO:0000256" key="2">
    <source>
        <dbReference type="ARBA" id="ARBA00006555"/>
    </source>
</evidence>
<dbReference type="InterPro" id="IPR006260">
    <property type="entry name" value="TonB/TolA_C"/>
</dbReference>
<dbReference type="PANTHER" id="PTHR33446">
    <property type="entry name" value="PROTEIN TONB-RELATED"/>
    <property type="match status" value="1"/>
</dbReference>
<keyword evidence="7" id="KW-0653">Protein transport</keyword>
<dbReference type="Proteomes" id="UP000037660">
    <property type="component" value="Unassembled WGS sequence"/>
</dbReference>
<name>A0A0K8P9E1_PISS1</name>
<evidence type="ECO:0000256" key="10">
    <source>
        <dbReference type="SAM" id="MobiDB-lite"/>
    </source>
</evidence>
<sequence>MLDSVHATDRRLPLPFPLPLRRPSGACPMSPPSASAALPAHPAVPPAPRPGRPGASRGGELSPGQVRAITAAIVGLHAVGAWALLQVEAVRVALVEAAPVFVHWVDVPAPPKPVLPPPPPPPPKPLPKLPPPPVPLVAAAPTPSPAPPSFVVPAPPPEPVAAPSPPAPAPPVPSPPAPPQPPAPPTPPAPPPAPSLIPASAVQFLVPPDPVYPRTSVRLNETGRVVVRVFIDETGRPRQVMVAQSSGFPRLDEAATAGVQRARFKPPTANGQPISGWALVPIPFDLEQ</sequence>
<reference evidence="13" key="1">
    <citation type="submission" date="2015-07" db="EMBL/GenBank/DDBJ databases">
        <title>Discovery of a poly(ethylene terephthalate assimilation.</title>
        <authorList>
            <person name="Yoshida S."/>
            <person name="Hiraga K."/>
            <person name="Takehana T."/>
            <person name="Taniguchi I."/>
            <person name="Yamaji H."/>
            <person name="Maeda Y."/>
            <person name="Toyohara K."/>
            <person name="Miyamoto K."/>
            <person name="Kimura Y."/>
            <person name="Oda K."/>
        </authorList>
    </citation>
    <scope>NUCLEOTIDE SEQUENCE [LARGE SCALE GENOMIC DNA]</scope>
    <source>
        <strain evidence="13">NBRC 110686 / TISTR 2288 / 201-F6</strain>
    </source>
</reference>
<gene>
    <name evidence="12" type="ORF">ISF6_5353</name>
</gene>
<dbReference type="NCBIfam" id="TIGR01352">
    <property type="entry name" value="tonB_Cterm"/>
    <property type="match status" value="1"/>
</dbReference>
<keyword evidence="3" id="KW-0813">Transport</keyword>
<evidence type="ECO:0000256" key="6">
    <source>
        <dbReference type="ARBA" id="ARBA00022692"/>
    </source>
</evidence>
<dbReference type="SUPFAM" id="SSF74653">
    <property type="entry name" value="TolA/TonB C-terminal domain"/>
    <property type="match status" value="1"/>
</dbReference>
<keyword evidence="4" id="KW-1003">Cell membrane</keyword>
<comment type="similarity">
    <text evidence="2">Belongs to the TonB family.</text>
</comment>
<reference evidence="12 13" key="2">
    <citation type="journal article" date="2016" name="Science">
        <title>A bacterium that degrades and assimilates poly(ethylene terephthalate).</title>
        <authorList>
            <person name="Yoshida S."/>
            <person name="Hiraga K."/>
            <person name="Takehana T."/>
            <person name="Taniguchi I."/>
            <person name="Yamaji H."/>
            <person name="Maeda Y."/>
            <person name="Toyohara K."/>
            <person name="Miyamoto K."/>
            <person name="Kimura Y."/>
            <person name="Oda K."/>
        </authorList>
    </citation>
    <scope>NUCLEOTIDE SEQUENCE [LARGE SCALE GENOMIC DNA]</scope>
    <source>
        <strain evidence="13">NBRC 110686 / TISTR 2288 / 201-F6</strain>
    </source>
</reference>
<proteinExistence type="inferred from homology"/>
<feature type="domain" description="TonB C-terminal" evidence="11">
    <location>
        <begin position="197"/>
        <end position="288"/>
    </location>
</feature>
<dbReference type="PRINTS" id="PR01217">
    <property type="entry name" value="PRICHEXTENSN"/>
</dbReference>
<dbReference type="PANTHER" id="PTHR33446:SF2">
    <property type="entry name" value="PROTEIN TONB"/>
    <property type="match status" value="1"/>
</dbReference>
<dbReference type="GO" id="GO:0055085">
    <property type="term" value="P:transmembrane transport"/>
    <property type="evidence" value="ECO:0007669"/>
    <property type="project" value="InterPro"/>
</dbReference>
<dbReference type="AlphaFoldDB" id="A0A0K8P9E1"/>